<accession>A0A0C9UN42</accession>
<protein>
    <submittedName>
        <fullName evidence="2">Uncharacterized protein</fullName>
    </submittedName>
</protein>
<name>A0A0C9UN42_SPHS4</name>
<dbReference type="Proteomes" id="UP000054279">
    <property type="component" value="Unassembled WGS sequence"/>
</dbReference>
<keyword evidence="3" id="KW-1185">Reference proteome</keyword>
<dbReference type="EMBL" id="KN837265">
    <property type="protein sequence ID" value="KIJ30272.1"/>
    <property type="molecule type" value="Genomic_DNA"/>
</dbReference>
<dbReference type="HOGENOM" id="CLU_158819_0_0_1"/>
<organism evidence="2 3">
    <name type="scientific">Sphaerobolus stellatus (strain SS14)</name>
    <dbReference type="NCBI Taxonomy" id="990650"/>
    <lineage>
        <taxon>Eukaryota</taxon>
        <taxon>Fungi</taxon>
        <taxon>Dikarya</taxon>
        <taxon>Basidiomycota</taxon>
        <taxon>Agaricomycotina</taxon>
        <taxon>Agaricomycetes</taxon>
        <taxon>Phallomycetidae</taxon>
        <taxon>Geastrales</taxon>
        <taxon>Sphaerobolaceae</taxon>
        <taxon>Sphaerobolus</taxon>
    </lineage>
</organism>
<evidence type="ECO:0000256" key="1">
    <source>
        <dbReference type="SAM" id="MobiDB-lite"/>
    </source>
</evidence>
<feature type="compositionally biased region" description="Basic and acidic residues" evidence="1">
    <location>
        <begin position="91"/>
        <end position="104"/>
    </location>
</feature>
<dbReference type="AlphaFoldDB" id="A0A0C9UN42"/>
<dbReference type="OrthoDB" id="3253416at2759"/>
<evidence type="ECO:0000313" key="2">
    <source>
        <dbReference type="EMBL" id="KIJ30272.1"/>
    </source>
</evidence>
<gene>
    <name evidence="2" type="ORF">M422DRAFT_187351</name>
</gene>
<reference evidence="2 3" key="1">
    <citation type="submission" date="2014-06" db="EMBL/GenBank/DDBJ databases">
        <title>Evolutionary Origins and Diversification of the Mycorrhizal Mutualists.</title>
        <authorList>
            <consortium name="DOE Joint Genome Institute"/>
            <consortium name="Mycorrhizal Genomics Consortium"/>
            <person name="Kohler A."/>
            <person name="Kuo A."/>
            <person name="Nagy L.G."/>
            <person name="Floudas D."/>
            <person name="Copeland A."/>
            <person name="Barry K.W."/>
            <person name="Cichocki N."/>
            <person name="Veneault-Fourrey C."/>
            <person name="LaButti K."/>
            <person name="Lindquist E.A."/>
            <person name="Lipzen A."/>
            <person name="Lundell T."/>
            <person name="Morin E."/>
            <person name="Murat C."/>
            <person name="Riley R."/>
            <person name="Ohm R."/>
            <person name="Sun H."/>
            <person name="Tunlid A."/>
            <person name="Henrissat B."/>
            <person name="Grigoriev I.V."/>
            <person name="Hibbett D.S."/>
            <person name="Martin F."/>
        </authorList>
    </citation>
    <scope>NUCLEOTIDE SEQUENCE [LARGE SCALE GENOMIC DNA]</scope>
    <source>
        <strain evidence="2 3">SS14</strain>
    </source>
</reference>
<feature type="region of interest" description="Disordered" evidence="1">
    <location>
        <begin position="75"/>
        <end position="104"/>
    </location>
</feature>
<proteinExistence type="predicted"/>
<evidence type="ECO:0000313" key="3">
    <source>
        <dbReference type="Proteomes" id="UP000054279"/>
    </source>
</evidence>
<sequence length="104" mass="12009">MHNAEKITGKKNAAMTWENYETKIRLNEGVELVGWPENIPMNPATLGTHALKKIYDLLKNKTVYWRKMSEAEQVEAEEDYTTQLMKGAVTPKERKERSDKGQAR</sequence>
<feature type="non-terminal residue" evidence="2">
    <location>
        <position position="104"/>
    </location>
</feature>